<dbReference type="PANTHER" id="PTHR15319:SF1">
    <property type="entry name" value="TATA BOX-BINDING PROTEIN-ASSOCIATED FACTOR RNA POLYMERASE I SUBUNIT C"/>
    <property type="match status" value="1"/>
</dbReference>
<dbReference type="Proteomes" id="UP001054889">
    <property type="component" value="Unassembled WGS sequence"/>
</dbReference>
<dbReference type="AlphaFoldDB" id="A0AAV5D2B0"/>
<dbReference type="GO" id="GO:0001650">
    <property type="term" value="C:fibrillar center"/>
    <property type="evidence" value="ECO:0007669"/>
    <property type="project" value="TreeGrafter"/>
</dbReference>
<proteinExistence type="predicted"/>
<feature type="compositionally biased region" description="Basic and acidic residues" evidence="1">
    <location>
        <begin position="591"/>
        <end position="608"/>
    </location>
</feature>
<feature type="compositionally biased region" description="Low complexity" evidence="1">
    <location>
        <begin position="166"/>
        <end position="186"/>
    </location>
</feature>
<dbReference type="InterPro" id="IPR038801">
    <property type="entry name" value="TAF1C"/>
</dbReference>
<feature type="region of interest" description="Disordered" evidence="1">
    <location>
        <begin position="591"/>
        <end position="613"/>
    </location>
</feature>
<name>A0AAV5D2B0_ELECO</name>
<evidence type="ECO:0000313" key="2">
    <source>
        <dbReference type="EMBL" id="GJN04422.1"/>
    </source>
</evidence>
<dbReference type="PANTHER" id="PTHR15319">
    <property type="entry name" value="TATA BOX-BINDING PROTEIN ASSOCIATED FACTOR RNA POLYMERASE I SUBUNIT C"/>
    <property type="match status" value="1"/>
</dbReference>
<dbReference type="EMBL" id="BQKI01000011">
    <property type="protein sequence ID" value="GJN04422.1"/>
    <property type="molecule type" value="Genomic_DNA"/>
</dbReference>
<gene>
    <name evidence="2" type="primary">ga21970</name>
    <name evidence="2" type="ORF">PR202_ga21970</name>
</gene>
<organism evidence="2 3">
    <name type="scientific">Eleusine coracana subsp. coracana</name>
    <dbReference type="NCBI Taxonomy" id="191504"/>
    <lineage>
        <taxon>Eukaryota</taxon>
        <taxon>Viridiplantae</taxon>
        <taxon>Streptophyta</taxon>
        <taxon>Embryophyta</taxon>
        <taxon>Tracheophyta</taxon>
        <taxon>Spermatophyta</taxon>
        <taxon>Magnoliopsida</taxon>
        <taxon>Liliopsida</taxon>
        <taxon>Poales</taxon>
        <taxon>Poaceae</taxon>
        <taxon>PACMAD clade</taxon>
        <taxon>Chloridoideae</taxon>
        <taxon>Cynodonteae</taxon>
        <taxon>Eleusininae</taxon>
        <taxon>Eleusine</taxon>
    </lineage>
</organism>
<keyword evidence="3" id="KW-1185">Reference proteome</keyword>
<evidence type="ECO:0000313" key="3">
    <source>
        <dbReference type="Proteomes" id="UP001054889"/>
    </source>
</evidence>
<evidence type="ECO:0000256" key="1">
    <source>
        <dbReference type="SAM" id="MobiDB-lite"/>
    </source>
</evidence>
<dbReference type="GO" id="GO:0001164">
    <property type="term" value="F:RNA polymerase I core promoter sequence-specific DNA binding"/>
    <property type="evidence" value="ECO:0007669"/>
    <property type="project" value="TreeGrafter"/>
</dbReference>
<feature type="region of interest" description="Disordered" evidence="1">
    <location>
        <begin position="154"/>
        <end position="196"/>
    </location>
</feature>
<reference evidence="2" key="2">
    <citation type="submission" date="2021-12" db="EMBL/GenBank/DDBJ databases">
        <title>Resequencing data analysis of finger millet.</title>
        <authorList>
            <person name="Hatakeyama M."/>
            <person name="Aluri S."/>
            <person name="Balachadran M.T."/>
            <person name="Sivarajan S.R."/>
            <person name="Poveda L."/>
            <person name="Shimizu-Inatsugi R."/>
            <person name="Schlapbach R."/>
            <person name="Sreeman S.M."/>
            <person name="Shimizu K.K."/>
        </authorList>
    </citation>
    <scope>NUCLEOTIDE SEQUENCE</scope>
</reference>
<sequence>METEAEAERERLGLRRVLTEASEEDGEGLDLNRRARLRSHPLGCRRCIESEARVETLLRSTDASSSRLLLERARAGVLKNAADGAKTRSGNPTLPAYARLDFRLHAQHLPPAAMSSRSHRPSQLASSRGLHRFFRAYVTDTSFLPLADLDSLASDSSRRRRRPSRRLPIFSPSSAAPALPPRGRSSYSSPTARMPSRVESYKSESPALVPVAKQGFDAVVVHACWSRHLPSEFIVLLENGELCLFNLDSCQGGKMRVDLGSKDDCGNWLSCDYGANPWMVIIATSKSVLLVDLRFASRGEYKVVAKVGTPGVFETDLFAGADQQPLKPLLAWQHGLENPNNVAMFRLSELWPSKEHELASKSDQRCSCSNGTVKDVLSIPVSRDGSDPQENKSLTMGYYVLQYDVSMLEPSFAGFALIRLTALGKLEIQRYHKSTDVRDDIPYQRKLNGLPSNILRVTFSKYKDMVACSGERAAEHLDVPSLMRNGLRPFLLAKPSSISENLTSKVLRRDPLVGPVLPIHVLLAMEQRNKDVESSSQDALDEIDLVSDQCREVLEAFDHVISIADSFGSQGVDDEKSYFAYEPRIEIRFSSDSARKNRKGDQNPDDPLHTSTTTNQDKIFTTFVCGKTEIPEPAPEQAAASILDIGPCLCRFHLLGDTEIQLAPE</sequence>
<accession>A0AAV5D2B0</accession>
<reference evidence="2" key="1">
    <citation type="journal article" date="2018" name="DNA Res.">
        <title>Multiple hybrid de novo genome assembly of finger millet, an orphan allotetraploid crop.</title>
        <authorList>
            <person name="Hatakeyama M."/>
            <person name="Aluri S."/>
            <person name="Balachadran M.T."/>
            <person name="Sivarajan S.R."/>
            <person name="Patrignani A."/>
            <person name="Gruter S."/>
            <person name="Poveda L."/>
            <person name="Shimizu-Inatsugi R."/>
            <person name="Baeten J."/>
            <person name="Francoijs K.J."/>
            <person name="Nataraja K.N."/>
            <person name="Reddy Y.A.N."/>
            <person name="Phadnis S."/>
            <person name="Ravikumar R.L."/>
            <person name="Schlapbach R."/>
            <person name="Sreeman S.M."/>
            <person name="Shimizu K.K."/>
        </authorList>
    </citation>
    <scope>NUCLEOTIDE SEQUENCE</scope>
</reference>
<comment type="caution">
    <text evidence="2">The sequence shown here is derived from an EMBL/GenBank/DDBJ whole genome shotgun (WGS) entry which is preliminary data.</text>
</comment>
<protein>
    <submittedName>
        <fullName evidence="2">Uncharacterized protein</fullName>
    </submittedName>
</protein>